<dbReference type="EMBL" id="UOGH01000040">
    <property type="protein sequence ID" value="VAX27336.1"/>
    <property type="molecule type" value="Genomic_DNA"/>
</dbReference>
<accession>A0A3B1C9Z3</accession>
<gene>
    <name evidence="2" type="ORF">MNBD_NITROSPIRAE02-1012</name>
</gene>
<proteinExistence type="predicted"/>
<feature type="transmembrane region" description="Helical" evidence="1">
    <location>
        <begin position="106"/>
        <end position="123"/>
    </location>
</feature>
<evidence type="ECO:0008006" key="3">
    <source>
        <dbReference type="Google" id="ProtNLM"/>
    </source>
</evidence>
<feature type="transmembrane region" description="Helical" evidence="1">
    <location>
        <begin position="73"/>
        <end position="94"/>
    </location>
</feature>
<organism evidence="2">
    <name type="scientific">hydrothermal vent metagenome</name>
    <dbReference type="NCBI Taxonomy" id="652676"/>
    <lineage>
        <taxon>unclassified sequences</taxon>
        <taxon>metagenomes</taxon>
        <taxon>ecological metagenomes</taxon>
    </lineage>
</organism>
<keyword evidence="1" id="KW-1133">Transmembrane helix</keyword>
<sequence length="146" mass="15699">MIEDIGRVVKIAGDKAFVEVERSSACAQCGLQEVEELTAGGKPVFEAINMANARPGDRVKVQVQSVAYIKASFFIYGLPVLLMLIGAIFGIYLAGKLNKSPDTTSVLSGFAGLIAGILTIYLFRKRGTRREYLPVIVEVLGEDGTS</sequence>
<keyword evidence="1" id="KW-0812">Transmembrane</keyword>
<dbReference type="InterPro" id="IPR026268">
    <property type="entry name" value="RseC"/>
</dbReference>
<dbReference type="PANTHER" id="PTHR35867:SF1">
    <property type="entry name" value="PROTEIN RSEC"/>
    <property type="match status" value="1"/>
</dbReference>
<dbReference type="Pfam" id="PF04246">
    <property type="entry name" value="RseC_MucC"/>
    <property type="match status" value="1"/>
</dbReference>
<dbReference type="AlphaFoldDB" id="A0A3B1C9Z3"/>
<name>A0A3B1C9Z3_9ZZZZ</name>
<evidence type="ECO:0000256" key="1">
    <source>
        <dbReference type="SAM" id="Phobius"/>
    </source>
</evidence>
<protein>
    <recommendedName>
        <fullName evidence="3">Sigma factor RpoE regulatory protein RseC</fullName>
    </recommendedName>
</protein>
<evidence type="ECO:0000313" key="2">
    <source>
        <dbReference type="EMBL" id="VAX27336.1"/>
    </source>
</evidence>
<keyword evidence="1" id="KW-0472">Membrane</keyword>
<dbReference type="PIRSF" id="PIRSF004923">
    <property type="entry name" value="RseC"/>
    <property type="match status" value="1"/>
</dbReference>
<dbReference type="InterPro" id="IPR007359">
    <property type="entry name" value="SigmaE_reg_RseC_MucC"/>
</dbReference>
<dbReference type="PANTHER" id="PTHR35867">
    <property type="entry name" value="PROTEIN RSEC"/>
    <property type="match status" value="1"/>
</dbReference>
<reference evidence="2" key="1">
    <citation type="submission" date="2018-06" db="EMBL/GenBank/DDBJ databases">
        <authorList>
            <person name="Zhirakovskaya E."/>
        </authorList>
    </citation>
    <scope>NUCLEOTIDE SEQUENCE</scope>
</reference>